<sequence>MIGGARALLVMAVMAVVPMTGARAETRPALAERAIPPLKPGQSVWFETPEMLRASTGEGAPLRIVVAIRQQQALVYRGNRLAGVTTVSTGSPGYETPLGEFTILEKKLFHRSNLYSNAPMPYMQRLTWGGVALHAGELPGYPASHGCIRLPKAFARQLFDLTTMGGTVLVVDDVADAPLYLPLEPVLMADTRRLRTAVTSYTPPPPLLAAETDGLGGGAYDVLTMGGESPAPSRKRTSSWVTGPAPEAGQTPLTRGSR</sequence>
<organism evidence="11">
    <name type="scientific">Sphingomonas psychrotolerans</name>
    <dbReference type="NCBI Taxonomy" id="1327635"/>
    <lineage>
        <taxon>Bacteria</taxon>
        <taxon>Pseudomonadati</taxon>
        <taxon>Pseudomonadota</taxon>
        <taxon>Alphaproteobacteria</taxon>
        <taxon>Sphingomonadales</taxon>
        <taxon>Sphingomonadaceae</taxon>
        <taxon>Sphingomonas</taxon>
    </lineage>
</organism>
<feature type="active site" description="Proton donor/acceptor" evidence="7">
    <location>
        <position position="134"/>
    </location>
</feature>
<evidence type="ECO:0000256" key="2">
    <source>
        <dbReference type="ARBA" id="ARBA00005992"/>
    </source>
</evidence>
<proteinExistence type="inferred from homology"/>
<dbReference type="PROSITE" id="PS52029">
    <property type="entry name" value="LD_TPASE"/>
    <property type="match status" value="1"/>
</dbReference>
<keyword evidence="3" id="KW-0808">Transferase</keyword>
<comment type="caution">
    <text evidence="11">The sequence shown here is derived from an EMBL/GenBank/DDBJ whole genome shotgun (WGS) entry which is preliminary data.</text>
</comment>
<name>A0ABU3N100_9SPHN</name>
<feature type="chain" id="PRO_5045450716" evidence="9">
    <location>
        <begin position="25"/>
        <end position="258"/>
    </location>
</feature>
<dbReference type="PANTHER" id="PTHR30582:SF2">
    <property type="entry name" value="L,D-TRANSPEPTIDASE YCIB-RELATED"/>
    <property type="match status" value="1"/>
</dbReference>
<dbReference type="NCBIfam" id="NF004785">
    <property type="entry name" value="PRK06132.1-2"/>
    <property type="match status" value="1"/>
</dbReference>
<evidence type="ECO:0000256" key="4">
    <source>
        <dbReference type="ARBA" id="ARBA00022960"/>
    </source>
</evidence>
<evidence type="ECO:0000259" key="10">
    <source>
        <dbReference type="PROSITE" id="PS52029"/>
    </source>
</evidence>
<gene>
    <name evidence="11" type="ORF">MZO42_01905</name>
</gene>
<evidence type="ECO:0000313" key="11">
    <source>
        <dbReference type="EMBL" id="MDT8757442.1"/>
    </source>
</evidence>
<feature type="active site" description="Nucleophile" evidence="7">
    <location>
        <position position="147"/>
    </location>
</feature>
<accession>A0ABU3N100</accession>
<dbReference type="InterPro" id="IPR050979">
    <property type="entry name" value="LD-transpeptidase"/>
</dbReference>
<dbReference type="Gene3D" id="2.40.440.10">
    <property type="entry name" value="L,D-transpeptidase catalytic domain-like"/>
    <property type="match status" value="1"/>
</dbReference>
<evidence type="ECO:0000256" key="1">
    <source>
        <dbReference type="ARBA" id="ARBA00004752"/>
    </source>
</evidence>
<feature type="domain" description="L,D-TPase catalytic" evidence="10">
    <location>
        <begin position="62"/>
        <end position="171"/>
    </location>
</feature>
<evidence type="ECO:0000256" key="7">
    <source>
        <dbReference type="PROSITE-ProRule" id="PRU01373"/>
    </source>
</evidence>
<dbReference type="SUPFAM" id="SSF141523">
    <property type="entry name" value="L,D-transpeptidase catalytic domain-like"/>
    <property type="match status" value="1"/>
</dbReference>
<dbReference type="EMBL" id="JALMLT010000001">
    <property type="protein sequence ID" value="MDT8757442.1"/>
    <property type="molecule type" value="Genomic_DNA"/>
</dbReference>
<dbReference type="CDD" id="cd16913">
    <property type="entry name" value="YkuD_like"/>
    <property type="match status" value="1"/>
</dbReference>
<comment type="similarity">
    <text evidence="2">Belongs to the YkuD family.</text>
</comment>
<evidence type="ECO:0000256" key="9">
    <source>
        <dbReference type="SAM" id="SignalP"/>
    </source>
</evidence>
<keyword evidence="4 7" id="KW-0133">Cell shape</keyword>
<protein>
    <submittedName>
        <fullName evidence="11">L,D-transpeptidase family protein</fullName>
    </submittedName>
</protein>
<keyword evidence="9" id="KW-0732">Signal</keyword>
<evidence type="ECO:0000256" key="6">
    <source>
        <dbReference type="ARBA" id="ARBA00023316"/>
    </source>
</evidence>
<feature type="signal peptide" evidence="9">
    <location>
        <begin position="1"/>
        <end position="24"/>
    </location>
</feature>
<keyword evidence="5 7" id="KW-0573">Peptidoglycan synthesis</keyword>
<reference evidence="11" key="1">
    <citation type="submission" date="2022-04" db="EMBL/GenBank/DDBJ databases">
        <title>Tomato heritable bacteria conferring resistance against bacterial wilt.</title>
        <authorList>
            <person name="Yin J."/>
        </authorList>
    </citation>
    <scope>NUCLEOTIDE SEQUENCE</scope>
    <source>
        <strain evidence="11">Cra20</strain>
    </source>
</reference>
<dbReference type="InterPro" id="IPR005490">
    <property type="entry name" value="LD_TPept_cat_dom"/>
</dbReference>
<dbReference type="Pfam" id="PF03734">
    <property type="entry name" value="YkuD"/>
    <property type="match status" value="1"/>
</dbReference>
<keyword evidence="6 7" id="KW-0961">Cell wall biogenesis/degradation</keyword>
<feature type="region of interest" description="Disordered" evidence="8">
    <location>
        <begin position="219"/>
        <end position="258"/>
    </location>
</feature>
<dbReference type="InterPro" id="IPR038063">
    <property type="entry name" value="Transpep_catalytic_dom"/>
</dbReference>
<evidence type="ECO:0000256" key="5">
    <source>
        <dbReference type="ARBA" id="ARBA00022984"/>
    </source>
</evidence>
<evidence type="ECO:0000256" key="8">
    <source>
        <dbReference type="SAM" id="MobiDB-lite"/>
    </source>
</evidence>
<comment type="pathway">
    <text evidence="1 7">Cell wall biogenesis; peptidoglycan biosynthesis.</text>
</comment>
<dbReference type="PANTHER" id="PTHR30582">
    <property type="entry name" value="L,D-TRANSPEPTIDASE"/>
    <property type="match status" value="1"/>
</dbReference>
<evidence type="ECO:0000256" key="3">
    <source>
        <dbReference type="ARBA" id="ARBA00022679"/>
    </source>
</evidence>